<dbReference type="InterPro" id="IPR009937">
    <property type="entry name" value="Phage_holin_3_6"/>
</dbReference>
<feature type="transmembrane region" description="Helical" evidence="1">
    <location>
        <begin position="66"/>
        <end position="91"/>
    </location>
</feature>
<name>A0A365GWP2_9ACTN</name>
<dbReference type="Pfam" id="PF07332">
    <property type="entry name" value="Phage_holin_3_6"/>
    <property type="match status" value="1"/>
</dbReference>
<keyword evidence="1" id="KW-0812">Transmembrane</keyword>
<keyword evidence="3" id="KW-1185">Reference proteome</keyword>
<keyword evidence="1" id="KW-1133">Transmembrane helix</keyword>
<keyword evidence="1" id="KW-0472">Membrane</keyword>
<dbReference type="OrthoDB" id="3216929at2"/>
<comment type="caution">
    <text evidence="2">The sequence shown here is derived from an EMBL/GenBank/DDBJ whole genome shotgun (WGS) entry which is preliminary data.</text>
</comment>
<accession>A0A365GWP2</accession>
<dbReference type="EMBL" id="QLYX01000020">
    <property type="protein sequence ID" value="RAY11241.1"/>
    <property type="molecule type" value="Genomic_DNA"/>
</dbReference>
<evidence type="ECO:0000256" key="1">
    <source>
        <dbReference type="SAM" id="Phobius"/>
    </source>
</evidence>
<evidence type="ECO:0000313" key="3">
    <source>
        <dbReference type="Proteomes" id="UP000251891"/>
    </source>
</evidence>
<reference evidence="2 3" key="1">
    <citation type="submission" date="2018-06" db="EMBL/GenBank/DDBJ databases">
        <title>Actinomadura craniellae sp. nov. isolated from marine sponge Craniella sp.</title>
        <authorList>
            <person name="Li L."/>
            <person name="Xu Q.H."/>
            <person name="Lin H.W."/>
            <person name="Lu Y.H."/>
        </authorList>
    </citation>
    <scope>NUCLEOTIDE SEQUENCE [LARGE SCALE GENOMIC DNA]</scope>
    <source>
        <strain evidence="2 3">LHW63021</strain>
    </source>
</reference>
<evidence type="ECO:0000313" key="2">
    <source>
        <dbReference type="EMBL" id="RAY11241.1"/>
    </source>
</evidence>
<proteinExistence type="predicted"/>
<protein>
    <submittedName>
        <fullName evidence="2">Phage holin family protein</fullName>
    </submittedName>
</protein>
<dbReference type="AlphaFoldDB" id="A0A365GWP2"/>
<feature type="transmembrane region" description="Helical" evidence="1">
    <location>
        <begin position="97"/>
        <end position="119"/>
    </location>
</feature>
<gene>
    <name evidence="2" type="ORF">DPM19_31290</name>
</gene>
<organism evidence="2 3">
    <name type="scientific">Actinomadura craniellae</name>
    <dbReference type="NCBI Taxonomy" id="2231787"/>
    <lineage>
        <taxon>Bacteria</taxon>
        <taxon>Bacillati</taxon>
        <taxon>Actinomycetota</taxon>
        <taxon>Actinomycetes</taxon>
        <taxon>Streptosporangiales</taxon>
        <taxon>Thermomonosporaceae</taxon>
        <taxon>Actinomadura</taxon>
    </lineage>
</organism>
<dbReference type="RefSeq" id="WP_111871697.1">
    <property type="nucleotide sequence ID" value="NZ_QLYX01000020.1"/>
</dbReference>
<sequence length="150" mass="16226">MTSLRNGRTGSTVAAKAGNGSVAKSERSVGELLGEMTTDLQKLFRQEVELAKTETKNEMRKAGKAAGFYGGAGFAGYMVLLLLSLTAVFALANVMNAAWAALIVTAVWAVIGAVLYALGRSRMRRVSPRPDRTIETLRDDARWARHPMTH</sequence>
<dbReference type="Proteomes" id="UP000251891">
    <property type="component" value="Unassembled WGS sequence"/>
</dbReference>